<dbReference type="SMART" id="SM00421">
    <property type="entry name" value="HTH_LUXR"/>
    <property type="match status" value="1"/>
</dbReference>
<evidence type="ECO:0000256" key="5">
    <source>
        <dbReference type="PROSITE-ProRule" id="PRU00169"/>
    </source>
</evidence>
<organism evidence="7 8">
    <name type="scientific">Arcanobacterium wilhelmae</name>
    <dbReference type="NCBI Taxonomy" id="1803177"/>
    <lineage>
        <taxon>Bacteria</taxon>
        <taxon>Bacillati</taxon>
        <taxon>Actinomycetota</taxon>
        <taxon>Actinomycetes</taxon>
        <taxon>Actinomycetales</taxon>
        <taxon>Actinomycetaceae</taxon>
        <taxon>Arcanobacterium</taxon>
    </lineage>
</organism>
<dbReference type="GO" id="GO:0003677">
    <property type="term" value="F:DNA binding"/>
    <property type="evidence" value="ECO:0007669"/>
    <property type="project" value="UniProtKB-KW"/>
</dbReference>
<feature type="modified residue" description="4-aspartylphosphate" evidence="5">
    <location>
        <position position="57"/>
    </location>
</feature>
<dbReference type="InterPro" id="IPR016032">
    <property type="entry name" value="Sig_transdc_resp-reg_C-effctor"/>
</dbReference>
<keyword evidence="4" id="KW-0804">Transcription</keyword>
<sequence>MDKTIRIILADDDEFYVNTLAKNFNHEPDMEVITIASDGATAMAAAAAHLADVILLDVDMPGIDGPSAAKAIQRINPKLPIIILTSFKHPNALDSCLKLGLSGFLTKDTLPQQLAEQIRLALTGQIVLGPTPTKIITASYLASKQGRDKFPEFATAVDNLPPRLRQVFEDVILAYNNKEIAERQGLSEVTVRGYVKDLMAATHMHSRGKLILTAAKAGYVHDGK</sequence>
<dbReference type="RefSeq" id="WP_278058342.1">
    <property type="nucleotide sequence ID" value="NZ_CP121247.1"/>
</dbReference>
<dbReference type="PANTHER" id="PTHR43214:SF24">
    <property type="entry name" value="TRANSCRIPTIONAL REGULATORY PROTEIN NARL-RELATED"/>
    <property type="match status" value="1"/>
</dbReference>
<dbReference type="Proteomes" id="UP001235966">
    <property type="component" value="Unassembled WGS sequence"/>
</dbReference>
<keyword evidence="3 7" id="KW-0238">DNA-binding</keyword>
<proteinExistence type="predicted"/>
<comment type="caution">
    <text evidence="7">The sequence shown here is derived from an EMBL/GenBank/DDBJ whole genome shotgun (WGS) entry which is preliminary data.</text>
</comment>
<evidence type="ECO:0000256" key="4">
    <source>
        <dbReference type="ARBA" id="ARBA00023163"/>
    </source>
</evidence>
<evidence type="ECO:0000259" key="6">
    <source>
        <dbReference type="PROSITE" id="PS50110"/>
    </source>
</evidence>
<dbReference type="PROSITE" id="PS50110">
    <property type="entry name" value="RESPONSE_REGULATORY"/>
    <property type="match status" value="1"/>
</dbReference>
<evidence type="ECO:0000256" key="1">
    <source>
        <dbReference type="ARBA" id="ARBA00022553"/>
    </source>
</evidence>
<accession>A0ABT9NAT9</accession>
<keyword evidence="8" id="KW-1185">Reference proteome</keyword>
<dbReference type="CDD" id="cd17535">
    <property type="entry name" value="REC_NarL-like"/>
    <property type="match status" value="1"/>
</dbReference>
<name>A0ABT9NAT9_9ACTO</name>
<gene>
    <name evidence="7" type="ORF">J2S49_000916</name>
</gene>
<dbReference type="InterPro" id="IPR011006">
    <property type="entry name" value="CheY-like_superfamily"/>
</dbReference>
<dbReference type="Pfam" id="PF00072">
    <property type="entry name" value="Response_reg"/>
    <property type="match status" value="1"/>
</dbReference>
<dbReference type="InterPro" id="IPR058245">
    <property type="entry name" value="NreC/VraR/RcsB-like_REC"/>
</dbReference>
<dbReference type="SUPFAM" id="SSF52172">
    <property type="entry name" value="CheY-like"/>
    <property type="match status" value="1"/>
</dbReference>
<evidence type="ECO:0000313" key="7">
    <source>
        <dbReference type="EMBL" id="MDP9800840.1"/>
    </source>
</evidence>
<dbReference type="SUPFAM" id="SSF46894">
    <property type="entry name" value="C-terminal effector domain of the bipartite response regulators"/>
    <property type="match status" value="1"/>
</dbReference>
<dbReference type="InterPro" id="IPR039420">
    <property type="entry name" value="WalR-like"/>
</dbReference>
<keyword evidence="1 5" id="KW-0597">Phosphoprotein</keyword>
<evidence type="ECO:0000256" key="3">
    <source>
        <dbReference type="ARBA" id="ARBA00023125"/>
    </source>
</evidence>
<evidence type="ECO:0000313" key="8">
    <source>
        <dbReference type="Proteomes" id="UP001235966"/>
    </source>
</evidence>
<reference evidence="7 8" key="1">
    <citation type="submission" date="2023-07" db="EMBL/GenBank/DDBJ databases">
        <title>Sequencing the genomes of 1000 actinobacteria strains.</title>
        <authorList>
            <person name="Klenk H.-P."/>
        </authorList>
    </citation>
    <scope>NUCLEOTIDE SEQUENCE [LARGE SCALE GENOMIC DNA]</scope>
    <source>
        <strain evidence="7 8">DSM 102162</strain>
    </source>
</reference>
<dbReference type="EMBL" id="JAUSQW010000001">
    <property type="protein sequence ID" value="MDP9800840.1"/>
    <property type="molecule type" value="Genomic_DNA"/>
</dbReference>
<dbReference type="PANTHER" id="PTHR43214">
    <property type="entry name" value="TWO-COMPONENT RESPONSE REGULATOR"/>
    <property type="match status" value="1"/>
</dbReference>
<dbReference type="Gene3D" id="3.40.50.2300">
    <property type="match status" value="1"/>
</dbReference>
<dbReference type="SMART" id="SM00448">
    <property type="entry name" value="REC"/>
    <property type="match status" value="1"/>
</dbReference>
<keyword evidence="2" id="KW-0805">Transcription regulation</keyword>
<feature type="domain" description="Response regulatory" evidence="6">
    <location>
        <begin position="6"/>
        <end position="122"/>
    </location>
</feature>
<dbReference type="InterPro" id="IPR001789">
    <property type="entry name" value="Sig_transdc_resp-reg_receiver"/>
</dbReference>
<dbReference type="InterPro" id="IPR000792">
    <property type="entry name" value="Tscrpt_reg_LuxR_C"/>
</dbReference>
<protein>
    <submittedName>
        <fullName evidence="7">DNA-binding NarL/FixJ family response regulator</fullName>
    </submittedName>
</protein>
<evidence type="ECO:0000256" key="2">
    <source>
        <dbReference type="ARBA" id="ARBA00023015"/>
    </source>
</evidence>